<dbReference type="EC" id="6.1.1.21" evidence="2"/>
<feature type="non-terminal residue" evidence="6">
    <location>
        <position position="1"/>
    </location>
</feature>
<dbReference type="SUPFAM" id="SSF55681">
    <property type="entry name" value="Class II aaRS and biotin synthetases"/>
    <property type="match status" value="1"/>
</dbReference>
<dbReference type="PANTHER" id="PTHR11476">
    <property type="entry name" value="HISTIDYL-TRNA SYNTHETASE"/>
    <property type="match status" value="1"/>
</dbReference>
<dbReference type="Pfam" id="PF03129">
    <property type="entry name" value="HGTP_anticodon"/>
    <property type="match status" value="1"/>
</dbReference>
<evidence type="ECO:0000256" key="2">
    <source>
        <dbReference type="ARBA" id="ARBA00012815"/>
    </source>
</evidence>
<reference evidence="6 7" key="1">
    <citation type="submission" date="2018-10" db="EMBL/GenBank/DDBJ databases">
        <authorList>
            <consortium name="IHU Genomes"/>
        </authorList>
    </citation>
    <scope>NUCLEOTIDE SEQUENCE [LARGE SCALE GENOMIC DNA]</scope>
    <source>
        <strain evidence="6 7">A1</strain>
    </source>
</reference>
<keyword evidence="3" id="KW-0547">Nucleotide-binding</keyword>
<dbReference type="SUPFAM" id="SSF52954">
    <property type="entry name" value="Class II aaRS ABD-related"/>
    <property type="match status" value="1"/>
</dbReference>
<dbReference type="InterPro" id="IPR004516">
    <property type="entry name" value="HisRS/HisZ"/>
</dbReference>
<dbReference type="PANTHER" id="PTHR11476:SF7">
    <property type="entry name" value="HISTIDINE--TRNA LIGASE"/>
    <property type="match status" value="1"/>
</dbReference>
<keyword evidence="7" id="KW-1185">Reference proteome</keyword>
<dbReference type="Pfam" id="PF13393">
    <property type="entry name" value="tRNA-synt_His"/>
    <property type="match status" value="1"/>
</dbReference>
<dbReference type="GO" id="GO:0003723">
    <property type="term" value="F:RNA binding"/>
    <property type="evidence" value="ECO:0007669"/>
    <property type="project" value="TreeGrafter"/>
</dbReference>
<dbReference type="InterPro" id="IPR045864">
    <property type="entry name" value="aa-tRNA-synth_II/BPL/LPL"/>
</dbReference>
<evidence type="ECO:0000313" key="6">
    <source>
        <dbReference type="EMBL" id="VBB18822.1"/>
    </source>
</evidence>
<gene>
    <name evidence="6" type="ORF">YASMINEVIRUS_1354</name>
</gene>
<dbReference type="EMBL" id="UPSH01000001">
    <property type="protein sequence ID" value="VBB18822.1"/>
    <property type="molecule type" value="Genomic_DNA"/>
</dbReference>
<proteinExistence type="inferred from homology"/>
<evidence type="ECO:0000256" key="3">
    <source>
        <dbReference type="ARBA" id="ARBA00022741"/>
    </source>
</evidence>
<protein>
    <recommendedName>
        <fullName evidence="2">histidine--tRNA ligase</fullName>
        <ecNumber evidence="2">6.1.1.21</ecNumber>
    </recommendedName>
</protein>
<evidence type="ECO:0000256" key="1">
    <source>
        <dbReference type="ARBA" id="ARBA00008226"/>
    </source>
</evidence>
<dbReference type="InterPro" id="IPR004154">
    <property type="entry name" value="Anticodon-bd"/>
</dbReference>
<comment type="catalytic activity">
    <reaction evidence="4">
        <text>tRNA(His) + L-histidine + ATP = L-histidyl-tRNA(His) + AMP + diphosphate + H(+)</text>
        <dbReference type="Rhea" id="RHEA:17313"/>
        <dbReference type="Rhea" id="RHEA-COMP:9665"/>
        <dbReference type="Rhea" id="RHEA-COMP:9689"/>
        <dbReference type="ChEBI" id="CHEBI:15378"/>
        <dbReference type="ChEBI" id="CHEBI:30616"/>
        <dbReference type="ChEBI" id="CHEBI:33019"/>
        <dbReference type="ChEBI" id="CHEBI:57595"/>
        <dbReference type="ChEBI" id="CHEBI:78442"/>
        <dbReference type="ChEBI" id="CHEBI:78527"/>
        <dbReference type="ChEBI" id="CHEBI:456215"/>
        <dbReference type="EC" id="6.1.1.21"/>
    </reaction>
</comment>
<comment type="similarity">
    <text evidence="1">Belongs to the class-II aminoacyl-tRNA synthetase family.</text>
</comment>
<dbReference type="Proteomes" id="UP000594342">
    <property type="component" value="Unassembled WGS sequence"/>
</dbReference>
<feature type="domain" description="Aminoacyl-transfer RNA synthetases class-II family profile" evidence="5">
    <location>
        <begin position="11"/>
        <end position="363"/>
    </location>
</feature>
<evidence type="ECO:0000313" key="7">
    <source>
        <dbReference type="Proteomes" id="UP000594342"/>
    </source>
</evidence>
<dbReference type="PIRSF" id="PIRSF001549">
    <property type="entry name" value="His-tRNA_synth"/>
    <property type="match status" value="1"/>
</dbReference>
<dbReference type="PROSITE" id="PS50862">
    <property type="entry name" value="AA_TRNA_LIGASE_II"/>
    <property type="match status" value="1"/>
</dbReference>
<dbReference type="Gene3D" id="3.30.930.10">
    <property type="entry name" value="Bira Bifunctional Protein, Domain 2"/>
    <property type="match status" value="1"/>
</dbReference>
<comment type="caution">
    <text evidence="6">The sequence shown here is derived from an EMBL/GenBank/DDBJ whole genome shotgun (WGS) entry which is preliminary data.</text>
</comment>
<dbReference type="GO" id="GO:0004821">
    <property type="term" value="F:histidine-tRNA ligase activity"/>
    <property type="evidence" value="ECO:0007669"/>
    <property type="project" value="UniProtKB-EC"/>
</dbReference>
<organism evidence="6 7">
    <name type="scientific">Yasminevirus sp. GU-2018</name>
    <dbReference type="NCBI Taxonomy" id="2420051"/>
    <lineage>
        <taxon>Viruses</taxon>
        <taxon>Varidnaviria</taxon>
        <taxon>Bamfordvirae</taxon>
        <taxon>Nucleocytoviricota</taxon>
        <taxon>Megaviricetes</taxon>
        <taxon>Imitervirales</taxon>
        <taxon>Mimiviridae</taxon>
        <taxon>Klosneuvirinae</taxon>
        <taxon>Yasminevirus</taxon>
        <taxon>Yasminevirus saudimassiliense</taxon>
    </lineage>
</organism>
<accession>A0A5K0UB51</accession>
<name>A0A5K0UB51_9VIRU</name>
<sequence>VLSAMIKLPKGTQDYFRGSYNKLSYLKDEITKLFTKYNGEFVETPVFELTQVLTSKYGEEEKLIFNIESSDDNSNDASKEAPTVITAGGDVGKERVSLRYDHTVPLVRFCLVNRITKMRRCCIGKVYRRETTTRTQMRLREFYQADFDYVGAYDELVPELEIMCMIQELFKTIGVSNYQILYNYRQNLDHYVNLAKIDKSMFATVCSSIDKLDKKTPEYVRTELIEKGLSDAQVTDLFSSLFSETPVMESSIKTLDDTFKKYLSAIKVIDTNKIVFTPTLARGSDYYTGIIFEVKLTDSDFTSSVAGGGRYDKLIGSYSKVDGIESKDCPKDCPRDCPMIGFSFGVDRLLPFIKDISKQKSSPKIWISTIGKIDDPVKVKLDLIGRMMDRGYGVFYNLSERKFKKEISDADESGCNYMIIVGEKEWADGKVCIRNMDTREQITIEFKEVDNYFNSL</sequence>
<dbReference type="InterPro" id="IPR041715">
    <property type="entry name" value="HisRS-like_core"/>
</dbReference>
<dbReference type="GO" id="GO:0000166">
    <property type="term" value="F:nucleotide binding"/>
    <property type="evidence" value="ECO:0007669"/>
    <property type="project" value="UniProtKB-KW"/>
</dbReference>
<keyword evidence="6" id="KW-0436">Ligase</keyword>
<dbReference type="InterPro" id="IPR036621">
    <property type="entry name" value="Anticodon-bd_dom_sf"/>
</dbReference>
<dbReference type="Gene3D" id="3.40.50.800">
    <property type="entry name" value="Anticodon-binding domain"/>
    <property type="match status" value="1"/>
</dbReference>
<dbReference type="InterPro" id="IPR006195">
    <property type="entry name" value="aa-tRNA-synth_II"/>
</dbReference>
<evidence type="ECO:0000259" key="5">
    <source>
        <dbReference type="PROSITE" id="PS50862"/>
    </source>
</evidence>
<dbReference type="CDD" id="cd00773">
    <property type="entry name" value="HisRS-like_core"/>
    <property type="match status" value="1"/>
</dbReference>
<evidence type="ECO:0000256" key="4">
    <source>
        <dbReference type="ARBA" id="ARBA00047639"/>
    </source>
</evidence>